<sequence>MSLSTLTERMQTLVGDNSSLGATIKFVTDAGVVYVDATTTPPQVHNEDKEAECVVELSAEDAQKLLDGDLNPMSAFMMGKLKVKGNMGVAMKFMQIVS</sequence>
<dbReference type="PANTHER" id="PTHR10094:SF25">
    <property type="entry name" value="SCP2 STEROL-BINDING DOMAIN-CONTAINING PROTEIN 1"/>
    <property type="match status" value="1"/>
</dbReference>
<dbReference type="EMBL" id="JAASRN010000002">
    <property type="protein sequence ID" value="NIK73896.1"/>
    <property type="molecule type" value="Genomic_DNA"/>
</dbReference>
<dbReference type="Pfam" id="PF02036">
    <property type="entry name" value="SCP2"/>
    <property type="match status" value="1"/>
</dbReference>
<protein>
    <submittedName>
        <fullName evidence="2">Putative sterol carrier protein</fullName>
    </submittedName>
</protein>
<dbReference type="AlphaFoldDB" id="A0A846MQQ6"/>
<name>A0A846MQQ6_9BACT</name>
<dbReference type="InterPro" id="IPR036527">
    <property type="entry name" value="SCP2_sterol-bd_dom_sf"/>
</dbReference>
<feature type="domain" description="SCP2" evidence="1">
    <location>
        <begin position="23"/>
        <end position="97"/>
    </location>
</feature>
<dbReference type="SUPFAM" id="SSF55718">
    <property type="entry name" value="SCP-like"/>
    <property type="match status" value="1"/>
</dbReference>
<keyword evidence="3" id="KW-1185">Reference proteome</keyword>
<reference evidence="2 3" key="1">
    <citation type="submission" date="2020-03" db="EMBL/GenBank/DDBJ databases">
        <title>Genomic Encyclopedia of Type Strains, Phase IV (KMG-IV): sequencing the most valuable type-strain genomes for metagenomic binning, comparative biology and taxonomic classification.</title>
        <authorList>
            <person name="Goeker M."/>
        </authorList>
    </citation>
    <scope>NUCLEOTIDE SEQUENCE [LARGE SCALE GENOMIC DNA]</scope>
    <source>
        <strain evidence="2 3">DSM 5718</strain>
    </source>
</reference>
<organism evidence="2 3">
    <name type="scientific">Thermonema lapsum</name>
    <dbReference type="NCBI Taxonomy" id="28195"/>
    <lineage>
        <taxon>Bacteria</taxon>
        <taxon>Pseudomonadati</taxon>
        <taxon>Bacteroidota</taxon>
        <taxon>Cytophagia</taxon>
        <taxon>Cytophagales</taxon>
        <taxon>Thermonemataceae</taxon>
        <taxon>Thermonema</taxon>
    </lineage>
</organism>
<evidence type="ECO:0000313" key="3">
    <source>
        <dbReference type="Proteomes" id="UP000537126"/>
    </source>
</evidence>
<gene>
    <name evidence="2" type="ORF">FHS56_001409</name>
</gene>
<dbReference type="InterPro" id="IPR003033">
    <property type="entry name" value="SCP2_sterol-bd_dom"/>
</dbReference>
<comment type="caution">
    <text evidence="2">The sequence shown here is derived from an EMBL/GenBank/DDBJ whole genome shotgun (WGS) entry which is preliminary data.</text>
</comment>
<proteinExistence type="predicted"/>
<dbReference type="Gene3D" id="3.30.1050.10">
    <property type="entry name" value="SCP2 sterol-binding domain"/>
    <property type="match status" value="1"/>
</dbReference>
<dbReference type="RefSeq" id="WP_166919152.1">
    <property type="nucleotide sequence ID" value="NZ_JAASRN010000002.1"/>
</dbReference>
<accession>A0A846MQQ6</accession>
<dbReference type="GO" id="GO:0005829">
    <property type="term" value="C:cytosol"/>
    <property type="evidence" value="ECO:0007669"/>
    <property type="project" value="TreeGrafter"/>
</dbReference>
<evidence type="ECO:0000313" key="2">
    <source>
        <dbReference type="EMBL" id="NIK73896.1"/>
    </source>
</evidence>
<dbReference type="PANTHER" id="PTHR10094">
    <property type="entry name" value="STEROL CARRIER PROTEIN 2 SCP-2 FAMILY PROTEIN"/>
    <property type="match status" value="1"/>
</dbReference>
<dbReference type="Proteomes" id="UP000537126">
    <property type="component" value="Unassembled WGS sequence"/>
</dbReference>
<evidence type="ECO:0000259" key="1">
    <source>
        <dbReference type="Pfam" id="PF02036"/>
    </source>
</evidence>